<reference evidence="3 4" key="1">
    <citation type="journal article" date="2016" name="Nat. Commun.">
        <title>Thousands of microbial genomes shed light on interconnected biogeochemical processes in an aquifer system.</title>
        <authorList>
            <person name="Anantharaman K."/>
            <person name="Brown C.T."/>
            <person name="Hug L.A."/>
            <person name="Sharon I."/>
            <person name="Castelle C.J."/>
            <person name="Probst A.J."/>
            <person name="Thomas B.C."/>
            <person name="Singh A."/>
            <person name="Wilkins M.J."/>
            <person name="Karaoz U."/>
            <person name="Brodie E.L."/>
            <person name="Williams K.H."/>
            <person name="Hubbard S.S."/>
            <person name="Banfield J.F."/>
        </authorList>
    </citation>
    <scope>NUCLEOTIDE SEQUENCE [LARGE SCALE GENOMIC DNA]</scope>
</reference>
<comment type="caution">
    <text evidence="3">The sequence shown here is derived from an EMBL/GenBank/DDBJ whole genome shotgun (WGS) entry which is preliminary data.</text>
</comment>
<comment type="similarity">
    <text evidence="2">Belongs to the trehalose phosphatase family.</text>
</comment>
<evidence type="ECO:0000256" key="1">
    <source>
        <dbReference type="ARBA" id="ARBA00022801"/>
    </source>
</evidence>
<sequence length="214" mass="23690">MRDANKHKDLILGRVKKNGCVLMLDFDGTLASIVANYRKAAISPKLRSVLASIAKQMPVAVISGRSLADIRNRVCVGGISYAGSHGIETFMARSRKSNSFIIPARTMSVFQRAKHKLAKVAARYPRVSIEDKGMSYAVHYRSLSPNQVVSFVNEAREIIAENHRDGVSAINDLYTFDIMPNISRTKGHCAREMFRALRKHNAAIPVYIGDGLTD</sequence>
<gene>
    <name evidence="3" type="ORF">A3B13_00610</name>
</gene>
<dbReference type="InterPro" id="IPR003337">
    <property type="entry name" value="Trehalose_PPase"/>
</dbReference>
<comment type="function">
    <text evidence="2">Removes the phosphate from trehalose 6-phosphate to produce free trehalose.</text>
</comment>
<protein>
    <recommendedName>
        <fullName evidence="2">Trehalose 6-phosphate phosphatase</fullName>
        <ecNumber evidence="2">3.1.3.12</ecNumber>
    </recommendedName>
</protein>
<dbReference type="PANTHER" id="PTHR43768:SF3">
    <property type="entry name" value="TREHALOSE 6-PHOSPHATE PHOSPHATASE"/>
    <property type="match status" value="1"/>
</dbReference>
<evidence type="ECO:0000313" key="3">
    <source>
        <dbReference type="EMBL" id="OGY99190.1"/>
    </source>
</evidence>
<comment type="cofactor">
    <cofactor evidence="2">
        <name>Mg(2+)</name>
        <dbReference type="ChEBI" id="CHEBI:18420"/>
    </cofactor>
</comment>
<keyword evidence="2" id="KW-0479">Metal-binding</keyword>
<feature type="non-terminal residue" evidence="3">
    <location>
        <position position="214"/>
    </location>
</feature>
<dbReference type="PANTHER" id="PTHR43768">
    <property type="entry name" value="TREHALOSE 6-PHOSPHATE PHOSPHATASE"/>
    <property type="match status" value="1"/>
</dbReference>
<accession>A0A1G2CEW6</accession>
<dbReference type="Proteomes" id="UP000176287">
    <property type="component" value="Unassembled WGS sequence"/>
</dbReference>
<dbReference type="GO" id="GO:0005992">
    <property type="term" value="P:trehalose biosynthetic process"/>
    <property type="evidence" value="ECO:0007669"/>
    <property type="project" value="UniProtKB-UniPathway"/>
</dbReference>
<dbReference type="EMBL" id="MHKZ01000041">
    <property type="protein sequence ID" value="OGY99190.1"/>
    <property type="molecule type" value="Genomic_DNA"/>
</dbReference>
<comment type="catalytic activity">
    <reaction evidence="2">
        <text>alpha,alpha-trehalose 6-phosphate + H2O = alpha,alpha-trehalose + phosphate</text>
        <dbReference type="Rhea" id="RHEA:23420"/>
        <dbReference type="ChEBI" id="CHEBI:15377"/>
        <dbReference type="ChEBI" id="CHEBI:16551"/>
        <dbReference type="ChEBI" id="CHEBI:43474"/>
        <dbReference type="ChEBI" id="CHEBI:58429"/>
        <dbReference type="EC" id="3.1.3.12"/>
    </reaction>
</comment>
<dbReference type="AlphaFoldDB" id="A0A1G2CEW6"/>
<dbReference type="Gene3D" id="3.30.70.1020">
    <property type="entry name" value="Trehalose-6-phosphate phosphatase related protein, domain 2"/>
    <property type="match status" value="1"/>
</dbReference>
<dbReference type="InterPro" id="IPR023214">
    <property type="entry name" value="HAD_sf"/>
</dbReference>
<dbReference type="GO" id="GO:0004805">
    <property type="term" value="F:trehalose-phosphatase activity"/>
    <property type="evidence" value="ECO:0007669"/>
    <property type="project" value="UniProtKB-EC"/>
</dbReference>
<dbReference type="Pfam" id="PF02358">
    <property type="entry name" value="Trehalose_PPase"/>
    <property type="match status" value="1"/>
</dbReference>
<evidence type="ECO:0000256" key="2">
    <source>
        <dbReference type="RuleBase" id="RU361117"/>
    </source>
</evidence>
<dbReference type="GO" id="GO:0046872">
    <property type="term" value="F:metal ion binding"/>
    <property type="evidence" value="ECO:0007669"/>
    <property type="project" value="UniProtKB-KW"/>
</dbReference>
<comment type="pathway">
    <text evidence="2">Glycan biosynthesis; trehalose biosynthesis.</text>
</comment>
<dbReference type="UniPathway" id="UPA00299"/>
<keyword evidence="1 2" id="KW-0378">Hydrolase</keyword>
<dbReference type="InterPro" id="IPR036412">
    <property type="entry name" value="HAD-like_sf"/>
</dbReference>
<dbReference type="SUPFAM" id="SSF56784">
    <property type="entry name" value="HAD-like"/>
    <property type="match status" value="1"/>
</dbReference>
<proteinExistence type="inferred from homology"/>
<dbReference type="STRING" id="1798649.A3B13_00610"/>
<dbReference type="NCBIfam" id="TIGR00685">
    <property type="entry name" value="T6PP"/>
    <property type="match status" value="1"/>
</dbReference>
<organism evidence="3 4">
    <name type="scientific">Candidatus Liptonbacteria bacterium RIFCSPLOWO2_01_FULL_45_15</name>
    <dbReference type="NCBI Taxonomy" id="1798649"/>
    <lineage>
        <taxon>Bacteria</taxon>
        <taxon>Candidatus Liptoniibacteriota</taxon>
    </lineage>
</organism>
<dbReference type="Gene3D" id="3.40.50.1000">
    <property type="entry name" value="HAD superfamily/HAD-like"/>
    <property type="match status" value="1"/>
</dbReference>
<dbReference type="EC" id="3.1.3.12" evidence="2"/>
<evidence type="ECO:0000313" key="4">
    <source>
        <dbReference type="Proteomes" id="UP000176287"/>
    </source>
</evidence>
<name>A0A1G2CEW6_9BACT</name>
<keyword evidence="2" id="KW-0460">Magnesium</keyword>
<dbReference type="InterPro" id="IPR044651">
    <property type="entry name" value="OTSB-like"/>
</dbReference>